<name>A0A9P6UJ70_9FUNG</name>
<gene>
    <name evidence="1" type="ORF">BGZ97_000377</name>
</gene>
<dbReference type="EMBL" id="JAAAIN010001066">
    <property type="protein sequence ID" value="KAG0307489.1"/>
    <property type="molecule type" value="Genomic_DNA"/>
</dbReference>
<protein>
    <submittedName>
        <fullName evidence="1">Uncharacterized protein</fullName>
    </submittedName>
</protein>
<dbReference type="AlphaFoldDB" id="A0A9P6UJ70"/>
<dbReference type="Proteomes" id="UP000823405">
    <property type="component" value="Unassembled WGS sequence"/>
</dbReference>
<comment type="caution">
    <text evidence="1">The sequence shown here is derived from an EMBL/GenBank/DDBJ whole genome shotgun (WGS) entry which is preliminary data.</text>
</comment>
<proteinExistence type="predicted"/>
<sequence length="640" mass="73311">MSDTHFYRRGMPDRHVLKHYFGVVVYREANWLLCNPILEQLRTLTISVSIIDRYTRVMDRLENLEQVEFCFDMVIKTDWLHSYSSSTVNESATEVQQENPLRAIVQFVQDHAEHFQGRLKAVTWGQSFTYPDPGEICREKLELDILRILPPLKKLTTVTHDNLLMIAAHLETMDLDHVQDMPHLKWPQSLNDTRRYNQRLLQRCRGLRSLHVVPSEQGTFQWAVRVRKELESRAKNAASSLVCATTSLPSHERLHTEVGYGLAPLKIVKIEEDRWPITDDLDDIGFAFGPTLETLKVSISQYSSLPHHTVHLGQGWLSLPALTRLEVHTGRNRLLVSRHLFRYCPNLKYVELVDLTNRYQSKDVRECLPATLAKLESIRLIGWGALTFHPATFHMTPALKTWTMKMLRDFIPPVAELDHNPALAASNQEVAGIDRPLWTWDWHLPNLESLCLTNEFAYRFQFRMLDGCPLLKELELYIPNSDGQATRILSAFDLFSPDSIDPGHHQLSSAGLPAPPQQAIVAPSLKTLCLSGSWVIDDAVLSGFLAVMFPKLEVLTLVKVRGFTLKVLVETIKDMPRSAPVKVVAFTLPTRAEASYENAWKLGLRLRKKERGSEVKEDSLVKIRIGHTEYVLWKKDCDHF</sequence>
<accession>A0A9P6UJ70</accession>
<evidence type="ECO:0000313" key="2">
    <source>
        <dbReference type="Proteomes" id="UP000823405"/>
    </source>
</evidence>
<dbReference type="Gene3D" id="3.80.10.10">
    <property type="entry name" value="Ribonuclease Inhibitor"/>
    <property type="match status" value="1"/>
</dbReference>
<keyword evidence="2" id="KW-1185">Reference proteome</keyword>
<dbReference type="InterPro" id="IPR032675">
    <property type="entry name" value="LRR_dom_sf"/>
</dbReference>
<evidence type="ECO:0000313" key="1">
    <source>
        <dbReference type="EMBL" id="KAG0307489.1"/>
    </source>
</evidence>
<reference evidence="1" key="1">
    <citation type="journal article" date="2020" name="Fungal Divers.">
        <title>Resolving the Mortierellaceae phylogeny through synthesis of multi-gene phylogenetics and phylogenomics.</title>
        <authorList>
            <person name="Vandepol N."/>
            <person name="Liber J."/>
            <person name="Desiro A."/>
            <person name="Na H."/>
            <person name="Kennedy M."/>
            <person name="Barry K."/>
            <person name="Grigoriev I.V."/>
            <person name="Miller A.N."/>
            <person name="O'Donnell K."/>
            <person name="Stajich J.E."/>
            <person name="Bonito G."/>
        </authorList>
    </citation>
    <scope>NUCLEOTIDE SEQUENCE</scope>
    <source>
        <strain evidence="1">NVP60</strain>
    </source>
</reference>
<dbReference type="OrthoDB" id="2423977at2759"/>
<organism evidence="1 2">
    <name type="scientific">Linnemannia gamsii</name>
    <dbReference type="NCBI Taxonomy" id="64522"/>
    <lineage>
        <taxon>Eukaryota</taxon>
        <taxon>Fungi</taxon>
        <taxon>Fungi incertae sedis</taxon>
        <taxon>Mucoromycota</taxon>
        <taxon>Mortierellomycotina</taxon>
        <taxon>Mortierellomycetes</taxon>
        <taxon>Mortierellales</taxon>
        <taxon>Mortierellaceae</taxon>
        <taxon>Linnemannia</taxon>
    </lineage>
</organism>
<dbReference type="SUPFAM" id="SSF52047">
    <property type="entry name" value="RNI-like"/>
    <property type="match status" value="1"/>
</dbReference>